<sequence>MGNGGIDSSMQSPDSIATSKMQITDNASDKCLLLSIPRELRDKVYRNILIADTALLRKDPELATRAREAVEEDLNLSTSRDLYARLLDTRLLRANKQIHAEALQVLIEENTFWALHMTHPTESPKQARKIRVGCGVFWKDEDLGRLVKVLMSRENDLRNLQLGLDVWCPGIVAEVEYRRILEPLRNLKVNSMELDIDFLNVSWGRTPWRHDSKFSKEAQLFEESIKALGKVMTGETSNADFQWPELKEDGHGSD</sequence>
<protein>
    <submittedName>
        <fullName evidence="2">Uncharacterized protein</fullName>
    </submittedName>
</protein>
<reference evidence="2 4" key="1">
    <citation type="submission" date="2019-11" db="EMBL/GenBank/DDBJ databases">
        <title>Venturia inaequalis Genome Resource.</title>
        <authorList>
            <person name="Lichtner F.J."/>
        </authorList>
    </citation>
    <scope>NUCLEOTIDE SEQUENCE [LARGE SCALE GENOMIC DNA]</scope>
    <source>
        <strain evidence="1 5">120213</strain>
        <strain evidence="2">Bline_iso_100314</strain>
        <strain evidence="3 6">DMI_063113</strain>
    </source>
</reference>
<name>A0A8H3YPP6_VENIN</name>
<evidence type="ECO:0000313" key="4">
    <source>
        <dbReference type="Proteomes" id="UP000433883"/>
    </source>
</evidence>
<organism evidence="2 4">
    <name type="scientific">Venturia inaequalis</name>
    <name type="common">Apple scab fungus</name>
    <dbReference type="NCBI Taxonomy" id="5025"/>
    <lineage>
        <taxon>Eukaryota</taxon>
        <taxon>Fungi</taxon>
        <taxon>Dikarya</taxon>
        <taxon>Ascomycota</taxon>
        <taxon>Pezizomycotina</taxon>
        <taxon>Dothideomycetes</taxon>
        <taxon>Pleosporomycetidae</taxon>
        <taxon>Venturiales</taxon>
        <taxon>Venturiaceae</taxon>
        <taxon>Venturia</taxon>
    </lineage>
</organism>
<dbReference type="Proteomes" id="UP000433883">
    <property type="component" value="Unassembled WGS sequence"/>
</dbReference>
<evidence type="ECO:0000313" key="5">
    <source>
        <dbReference type="Proteomes" id="UP000447873"/>
    </source>
</evidence>
<evidence type="ECO:0000313" key="3">
    <source>
        <dbReference type="EMBL" id="KAE9975128.1"/>
    </source>
</evidence>
<dbReference type="EMBL" id="WNWS01000661">
    <property type="protein sequence ID" value="KAE9964714.1"/>
    <property type="molecule type" value="Genomic_DNA"/>
</dbReference>
<comment type="caution">
    <text evidence="2">The sequence shown here is derived from an EMBL/GenBank/DDBJ whole genome shotgun (WGS) entry which is preliminary data.</text>
</comment>
<evidence type="ECO:0000313" key="6">
    <source>
        <dbReference type="Proteomes" id="UP000490939"/>
    </source>
</evidence>
<dbReference type="AlphaFoldDB" id="A0A8H3YPP6"/>
<dbReference type="EMBL" id="WNWQ01000467">
    <property type="protein sequence ID" value="KAE9967448.1"/>
    <property type="molecule type" value="Genomic_DNA"/>
</dbReference>
<evidence type="ECO:0000313" key="1">
    <source>
        <dbReference type="EMBL" id="KAE9964714.1"/>
    </source>
</evidence>
<accession>A0A8H3YPP6</accession>
<evidence type="ECO:0000313" key="2">
    <source>
        <dbReference type="EMBL" id="KAE9967448.1"/>
    </source>
</evidence>
<proteinExistence type="predicted"/>
<dbReference type="Proteomes" id="UP000490939">
    <property type="component" value="Unassembled WGS sequence"/>
</dbReference>
<dbReference type="Proteomes" id="UP000447873">
    <property type="component" value="Unassembled WGS sequence"/>
</dbReference>
<keyword evidence="6" id="KW-1185">Reference proteome</keyword>
<dbReference type="EMBL" id="WNWR01000537">
    <property type="protein sequence ID" value="KAE9975128.1"/>
    <property type="molecule type" value="Genomic_DNA"/>
</dbReference>
<gene>
    <name evidence="2" type="ORF">BLS_006360</name>
    <name evidence="3" type="ORF">EG327_008542</name>
    <name evidence="1" type="ORF">EG328_010262</name>
</gene>